<evidence type="ECO:0000313" key="1">
    <source>
        <dbReference type="EMBL" id="MED6152063.1"/>
    </source>
</evidence>
<name>A0ABU6TVN3_9FABA</name>
<sequence length="155" mass="17799">MVGRDRGELELMWLGWARNRVGLERGSCFGSARHAGKMMGGSGQWTGSVLASWVKQDKSEPLIEKRNLTVAEERGEMMRIHDMAQSREEMRCGLSTWRNLVRQSKQIRRFLNDLEKWLKLMNTAGWSGAFGHVERRISTPFVAVQSSDGEEHEYE</sequence>
<reference evidence="1 2" key="1">
    <citation type="journal article" date="2023" name="Plants (Basel)">
        <title>Bridging the Gap: Combining Genomics and Transcriptomics Approaches to Understand Stylosanthes scabra, an Orphan Legume from the Brazilian Caatinga.</title>
        <authorList>
            <person name="Ferreira-Neto J.R.C."/>
            <person name="da Silva M.D."/>
            <person name="Binneck E."/>
            <person name="de Melo N.F."/>
            <person name="da Silva R.H."/>
            <person name="de Melo A.L.T.M."/>
            <person name="Pandolfi V."/>
            <person name="Bustamante F.O."/>
            <person name="Brasileiro-Vidal A.C."/>
            <person name="Benko-Iseppon A.M."/>
        </authorList>
    </citation>
    <scope>NUCLEOTIDE SEQUENCE [LARGE SCALE GENOMIC DNA]</scope>
    <source>
        <tissue evidence="1">Leaves</tissue>
    </source>
</reference>
<accession>A0ABU6TVN3</accession>
<proteinExistence type="predicted"/>
<protein>
    <submittedName>
        <fullName evidence="1">Uncharacterized protein</fullName>
    </submittedName>
</protein>
<dbReference type="EMBL" id="JASCZI010092221">
    <property type="protein sequence ID" value="MED6152063.1"/>
    <property type="molecule type" value="Genomic_DNA"/>
</dbReference>
<dbReference type="Proteomes" id="UP001341840">
    <property type="component" value="Unassembled WGS sequence"/>
</dbReference>
<comment type="caution">
    <text evidence="1">The sequence shown here is derived from an EMBL/GenBank/DDBJ whole genome shotgun (WGS) entry which is preliminary data.</text>
</comment>
<gene>
    <name evidence="1" type="ORF">PIB30_088379</name>
</gene>
<evidence type="ECO:0000313" key="2">
    <source>
        <dbReference type="Proteomes" id="UP001341840"/>
    </source>
</evidence>
<organism evidence="1 2">
    <name type="scientific">Stylosanthes scabra</name>
    <dbReference type="NCBI Taxonomy" id="79078"/>
    <lineage>
        <taxon>Eukaryota</taxon>
        <taxon>Viridiplantae</taxon>
        <taxon>Streptophyta</taxon>
        <taxon>Embryophyta</taxon>
        <taxon>Tracheophyta</taxon>
        <taxon>Spermatophyta</taxon>
        <taxon>Magnoliopsida</taxon>
        <taxon>eudicotyledons</taxon>
        <taxon>Gunneridae</taxon>
        <taxon>Pentapetalae</taxon>
        <taxon>rosids</taxon>
        <taxon>fabids</taxon>
        <taxon>Fabales</taxon>
        <taxon>Fabaceae</taxon>
        <taxon>Papilionoideae</taxon>
        <taxon>50 kb inversion clade</taxon>
        <taxon>dalbergioids sensu lato</taxon>
        <taxon>Dalbergieae</taxon>
        <taxon>Pterocarpus clade</taxon>
        <taxon>Stylosanthes</taxon>
    </lineage>
</organism>
<keyword evidence="2" id="KW-1185">Reference proteome</keyword>